<dbReference type="InterPro" id="IPR005900">
    <property type="entry name" value="6-phosphogluconolactonase_DevB"/>
</dbReference>
<keyword evidence="7 9" id="KW-0378">Hydrolase</keyword>
<comment type="pathway">
    <text evidence="3 7">Carbohydrate degradation; pentose phosphate pathway; D-ribulose 5-phosphate from D-glucose 6-phosphate (oxidative stage): step 2/3.</text>
</comment>
<dbReference type="InterPro" id="IPR037171">
    <property type="entry name" value="NagB/RpiA_transferase-like"/>
</dbReference>
<comment type="similarity">
    <text evidence="4 7">Belongs to the glucosamine/galactosamine-6-phosphate isomerase family. 6-phosphogluconolactonase subfamily.</text>
</comment>
<comment type="caution">
    <text evidence="9">The sequence shown here is derived from an EMBL/GenBank/DDBJ whole genome shotgun (WGS) entry which is preliminary data.</text>
</comment>
<protein>
    <recommendedName>
        <fullName evidence="6 7">6-phosphogluconolactonase</fullName>
        <shortName evidence="7">6PGL</shortName>
        <ecNumber evidence="5 7">3.1.1.31</ecNumber>
    </recommendedName>
</protein>
<evidence type="ECO:0000313" key="9">
    <source>
        <dbReference type="EMBL" id="MFD1745977.1"/>
    </source>
</evidence>
<evidence type="ECO:0000256" key="5">
    <source>
        <dbReference type="ARBA" id="ARBA00013198"/>
    </source>
</evidence>
<comment type="function">
    <text evidence="2 7">Hydrolysis of 6-phosphogluconolactone to 6-phosphogluconate.</text>
</comment>
<dbReference type="GO" id="GO:0017057">
    <property type="term" value="F:6-phosphogluconolactonase activity"/>
    <property type="evidence" value="ECO:0007669"/>
    <property type="project" value="UniProtKB-EC"/>
</dbReference>
<proteinExistence type="inferred from homology"/>
<dbReference type="Proteomes" id="UP001597322">
    <property type="component" value="Unassembled WGS sequence"/>
</dbReference>
<comment type="catalytic activity">
    <reaction evidence="1 7">
        <text>6-phospho-D-glucono-1,5-lactone + H2O = 6-phospho-D-gluconate + H(+)</text>
        <dbReference type="Rhea" id="RHEA:12556"/>
        <dbReference type="ChEBI" id="CHEBI:15377"/>
        <dbReference type="ChEBI" id="CHEBI:15378"/>
        <dbReference type="ChEBI" id="CHEBI:57955"/>
        <dbReference type="ChEBI" id="CHEBI:58759"/>
        <dbReference type="EC" id="3.1.1.31"/>
    </reaction>
</comment>
<dbReference type="CDD" id="cd01400">
    <property type="entry name" value="6PGL"/>
    <property type="match status" value="1"/>
</dbReference>
<evidence type="ECO:0000256" key="1">
    <source>
        <dbReference type="ARBA" id="ARBA00000832"/>
    </source>
</evidence>
<dbReference type="Pfam" id="PF01182">
    <property type="entry name" value="Glucosamine_iso"/>
    <property type="match status" value="1"/>
</dbReference>
<dbReference type="PANTHER" id="PTHR11054">
    <property type="entry name" value="6-PHOSPHOGLUCONOLACTONASE"/>
    <property type="match status" value="1"/>
</dbReference>
<name>A0ABW4M494_9HYPH</name>
<organism evidence="9 10">
    <name type="scientific">Rhizobium helianthi</name>
    <dbReference type="NCBI Taxonomy" id="1132695"/>
    <lineage>
        <taxon>Bacteria</taxon>
        <taxon>Pseudomonadati</taxon>
        <taxon>Pseudomonadota</taxon>
        <taxon>Alphaproteobacteria</taxon>
        <taxon>Hyphomicrobiales</taxon>
        <taxon>Rhizobiaceae</taxon>
        <taxon>Rhizobium/Agrobacterium group</taxon>
        <taxon>Rhizobium</taxon>
    </lineage>
</organism>
<evidence type="ECO:0000256" key="6">
    <source>
        <dbReference type="ARBA" id="ARBA00020337"/>
    </source>
</evidence>
<evidence type="ECO:0000256" key="7">
    <source>
        <dbReference type="RuleBase" id="RU365095"/>
    </source>
</evidence>
<dbReference type="NCBIfam" id="TIGR01198">
    <property type="entry name" value="pgl"/>
    <property type="match status" value="1"/>
</dbReference>
<dbReference type="InterPro" id="IPR039104">
    <property type="entry name" value="6PGL"/>
</dbReference>
<dbReference type="InterPro" id="IPR006148">
    <property type="entry name" value="Glc/Gal-6P_isomerase"/>
</dbReference>
<dbReference type="PANTHER" id="PTHR11054:SF0">
    <property type="entry name" value="6-PHOSPHOGLUCONOLACTONASE"/>
    <property type="match status" value="1"/>
</dbReference>
<evidence type="ECO:0000256" key="3">
    <source>
        <dbReference type="ARBA" id="ARBA00004961"/>
    </source>
</evidence>
<dbReference type="EMBL" id="JBHUEQ010000017">
    <property type="protein sequence ID" value="MFD1745977.1"/>
    <property type="molecule type" value="Genomic_DNA"/>
</dbReference>
<dbReference type="SUPFAM" id="SSF100950">
    <property type="entry name" value="NagB/RpiA/CoA transferase-like"/>
    <property type="match status" value="1"/>
</dbReference>
<keyword evidence="10" id="KW-1185">Reference proteome</keyword>
<gene>
    <name evidence="7 9" type="primary">pgl</name>
    <name evidence="9" type="ORF">ACFSE1_10945</name>
</gene>
<evidence type="ECO:0000256" key="4">
    <source>
        <dbReference type="ARBA" id="ARBA00010662"/>
    </source>
</evidence>
<reference evidence="10" key="1">
    <citation type="journal article" date="2019" name="Int. J. Syst. Evol. Microbiol.">
        <title>The Global Catalogue of Microorganisms (GCM) 10K type strain sequencing project: providing services to taxonomists for standard genome sequencing and annotation.</title>
        <authorList>
            <consortium name="The Broad Institute Genomics Platform"/>
            <consortium name="The Broad Institute Genome Sequencing Center for Infectious Disease"/>
            <person name="Wu L."/>
            <person name="Ma J."/>
        </authorList>
    </citation>
    <scope>NUCLEOTIDE SEQUENCE [LARGE SCALE GENOMIC DNA]</scope>
    <source>
        <strain evidence="10">CG52</strain>
    </source>
</reference>
<feature type="domain" description="Glucosamine/galactosamine-6-phosphate isomerase" evidence="8">
    <location>
        <begin position="10"/>
        <end position="220"/>
    </location>
</feature>
<dbReference type="Gene3D" id="3.40.50.1360">
    <property type="match status" value="1"/>
</dbReference>
<accession>A0ABW4M494</accession>
<dbReference type="RefSeq" id="WP_377400687.1">
    <property type="nucleotide sequence ID" value="NZ_JBHUEQ010000017.1"/>
</dbReference>
<sequence>MVVRLHSFSDTQVLATRLASDVAQHLADAISARGMASMAVSGGSTPKRLFEMLSVAEIDWSKVTITLVDERFVAADNPRSNHLLVATHLLQNKAAAATFLPLYHDVASALQAAAIATEKTEDIGNPFDVVILGMGTDGHTASFFPGGNHLARAIAPDAPRGVMTMEADGAGEERLTFTYPSLADARFLVLHIEGDGKRAVLEQAEAGTDETEMPIRAMLNRAPSDLDIYWAP</sequence>
<evidence type="ECO:0000313" key="10">
    <source>
        <dbReference type="Proteomes" id="UP001597322"/>
    </source>
</evidence>
<evidence type="ECO:0000259" key="8">
    <source>
        <dbReference type="Pfam" id="PF01182"/>
    </source>
</evidence>
<evidence type="ECO:0000256" key="2">
    <source>
        <dbReference type="ARBA" id="ARBA00002681"/>
    </source>
</evidence>
<dbReference type="EC" id="3.1.1.31" evidence="5 7"/>